<evidence type="ECO:0000313" key="2">
    <source>
        <dbReference type="EMBL" id="WPK11437.1"/>
    </source>
</evidence>
<keyword evidence="1" id="KW-0812">Transmembrane</keyword>
<name>A0ABZ0RVZ1_9BACI</name>
<dbReference type="Proteomes" id="UP001322664">
    <property type="component" value="Chromosome"/>
</dbReference>
<dbReference type="EMBL" id="CP137624">
    <property type="protein sequence ID" value="WPK11437.1"/>
    <property type="molecule type" value="Genomic_DNA"/>
</dbReference>
<keyword evidence="1" id="KW-1133">Transmembrane helix</keyword>
<accession>A0ABZ0RVZ1</accession>
<organism evidence="2 3">
    <name type="scientific">Lysinibacillus louembei</name>
    <dbReference type="NCBI Taxonomy" id="1470088"/>
    <lineage>
        <taxon>Bacteria</taxon>
        <taxon>Bacillati</taxon>
        <taxon>Bacillota</taxon>
        <taxon>Bacilli</taxon>
        <taxon>Bacillales</taxon>
        <taxon>Bacillaceae</taxon>
        <taxon>Lysinibacillus</taxon>
    </lineage>
</organism>
<dbReference type="RefSeq" id="WP_293920073.1">
    <property type="nucleotide sequence ID" value="NZ_CP137624.1"/>
</dbReference>
<gene>
    <name evidence="2" type="ORF">R6U77_16315</name>
</gene>
<evidence type="ECO:0008006" key="4">
    <source>
        <dbReference type="Google" id="ProtNLM"/>
    </source>
</evidence>
<evidence type="ECO:0000313" key="3">
    <source>
        <dbReference type="Proteomes" id="UP001322664"/>
    </source>
</evidence>
<feature type="transmembrane region" description="Helical" evidence="1">
    <location>
        <begin position="7"/>
        <end position="23"/>
    </location>
</feature>
<evidence type="ECO:0000256" key="1">
    <source>
        <dbReference type="SAM" id="Phobius"/>
    </source>
</evidence>
<keyword evidence="1" id="KW-0472">Membrane</keyword>
<proteinExistence type="predicted"/>
<sequence>MEKRLNLPLLVIPIILVVIFLVMNQKTPATDEQAGSSQLEQTLQEMAGVGQVKVYVHYEQQGEAILSDYFRAKEGRVTGILIVSEGAVEPTVQRELVQVVSRVMEIPVHRIMIVPMRKKEMDNESET</sequence>
<reference evidence="2 3" key="1">
    <citation type="submission" date="2023-09" db="EMBL/GenBank/DDBJ databases">
        <authorList>
            <person name="Page C.A."/>
            <person name="Perez-Diaz I.M."/>
        </authorList>
    </citation>
    <scope>NUCLEOTIDE SEQUENCE [LARGE SCALE GENOMIC DNA]</scope>
    <source>
        <strain evidence="2 3">Ll15</strain>
    </source>
</reference>
<keyword evidence="3" id="KW-1185">Reference proteome</keyword>
<protein>
    <recommendedName>
        <fullName evidence="4">Stage III sporulation protein AG</fullName>
    </recommendedName>
</protein>